<evidence type="ECO:0000256" key="2">
    <source>
        <dbReference type="ARBA" id="ARBA00004443"/>
    </source>
</evidence>
<dbReference type="eggNOG" id="KOG4630">
    <property type="taxonomic scope" value="Eukaryota"/>
</dbReference>
<evidence type="ECO:0000256" key="14">
    <source>
        <dbReference type="ARBA" id="ARBA00033401"/>
    </source>
</evidence>
<dbReference type="KEGG" id="dvi:6622422"/>
<dbReference type="PANTHER" id="PTHR12485">
    <property type="entry name" value="NADH-UBIQUINONE OXIDOREDUCTASE SUBUNIT B"/>
    <property type="match status" value="1"/>
</dbReference>
<gene>
    <name evidence="16" type="primary">Dvir\GJ11644</name>
    <name evidence="16" type="ORF">Dvir_GJ11644</name>
</gene>
<comment type="similarity">
    <text evidence="3">Belongs to the complex I NDUFA7 subunit family.</text>
</comment>
<dbReference type="HOGENOM" id="CLU_1195957_0_0_1"/>
<keyword evidence="11" id="KW-0496">Mitochondrion</keyword>
<feature type="region of interest" description="Disordered" evidence="15">
    <location>
        <begin position="88"/>
        <end position="176"/>
    </location>
</feature>
<keyword evidence="8" id="KW-0999">Mitochondrion inner membrane</keyword>
<comment type="function">
    <text evidence="1">Accessory subunit of the mitochondrial membrane respiratory chain NADH dehydrogenase (Complex I), that is believed not to be involved in catalysis. Complex I functions in the transfer of electrons from NADH to the respiratory chain. The immediate electron acceptor for the enzyme is believed to be ubiquinone.</text>
</comment>
<evidence type="ECO:0000256" key="10">
    <source>
        <dbReference type="ARBA" id="ARBA00022990"/>
    </source>
</evidence>
<evidence type="ECO:0000256" key="1">
    <source>
        <dbReference type="ARBA" id="ARBA00003195"/>
    </source>
</evidence>
<evidence type="ECO:0000256" key="9">
    <source>
        <dbReference type="ARBA" id="ARBA00022982"/>
    </source>
</evidence>
<dbReference type="AlphaFoldDB" id="B4LF91"/>
<dbReference type="Pfam" id="PF07347">
    <property type="entry name" value="CI-B14_5a"/>
    <property type="match status" value="1"/>
</dbReference>
<evidence type="ECO:0000256" key="11">
    <source>
        <dbReference type="ARBA" id="ARBA00023128"/>
    </source>
</evidence>
<dbReference type="FunCoup" id="B4LF91">
    <property type="interactions" value="167"/>
</dbReference>
<keyword evidence="7" id="KW-0679">Respiratory chain</keyword>
<dbReference type="GO" id="GO:0005743">
    <property type="term" value="C:mitochondrial inner membrane"/>
    <property type="evidence" value="ECO:0007669"/>
    <property type="project" value="UniProtKB-SubCell"/>
</dbReference>
<dbReference type="EMBL" id="CH940647">
    <property type="protein sequence ID" value="EDW70279.2"/>
    <property type="molecule type" value="Genomic_DNA"/>
</dbReference>
<evidence type="ECO:0000256" key="7">
    <source>
        <dbReference type="ARBA" id="ARBA00022660"/>
    </source>
</evidence>
<reference evidence="16 17" key="1">
    <citation type="journal article" date="2007" name="Nature">
        <title>Evolution of genes and genomes on the Drosophila phylogeny.</title>
        <authorList>
            <consortium name="Drosophila 12 Genomes Consortium"/>
            <person name="Clark A.G."/>
            <person name="Eisen M.B."/>
            <person name="Smith D.R."/>
            <person name="Bergman C.M."/>
            <person name="Oliver B."/>
            <person name="Markow T.A."/>
            <person name="Kaufman T.C."/>
            <person name="Kellis M."/>
            <person name="Gelbart W."/>
            <person name="Iyer V.N."/>
            <person name="Pollard D.A."/>
            <person name="Sackton T.B."/>
            <person name="Larracuente A.M."/>
            <person name="Singh N.D."/>
            <person name="Abad J.P."/>
            <person name="Abt D.N."/>
            <person name="Adryan B."/>
            <person name="Aguade M."/>
            <person name="Akashi H."/>
            <person name="Anderson W.W."/>
            <person name="Aquadro C.F."/>
            <person name="Ardell D.H."/>
            <person name="Arguello R."/>
            <person name="Artieri C.G."/>
            <person name="Barbash D.A."/>
            <person name="Barker D."/>
            <person name="Barsanti P."/>
            <person name="Batterham P."/>
            <person name="Batzoglou S."/>
            <person name="Begun D."/>
            <person name="Bhutkar A."/>
            <person name="Blanco E."/>
            <person name="Bosak S.A."/>
            <person name="Bradley R.K."/>
            <person name="Brand A.D."/>
            <person name="Brent M.R."/>
            <person name="Brooks A.N."/>
            <person name="Brown R.H."/>
            <person name="Butlin R.K."/>
            <person name="Caggese C."/>
            <person name="Calvi B.R."/>
            <person name="Bernardo de Carvalho A."/>
            <person name="Caspi A."/>
            <person name="Castrezana S."/>
            <person name="Celniker S.E."/>
            <person name="Chang J.L."/>
            <person name="Chapple C."/>
            <person name="Chatterji S."/>
            <person name="Chinwalla A."/>
            <person name="Civetta A."/>
            <person name="Clifton S.W."/>
            <person name="Comeron J.M."/>
            <person name="Costello J.C."/>
            <person name="Coyne J.A."/>
            <person name="Daub J."/>
            <person name="David R.G."/>
            <person name="Delcher A.L."/>
            <person name="Delehaunty K."/>
            <person name="Do C.B."/>
            <person name="Ebling H."/>
            <person name="Edwards K."/>
            <person name="Eickbush T."/>
            <person name="Evans J.D."/>
            <person name="Filipski A."/>
            <person name="Findeiss S."/>
            <person name="Freyhult E."/>
            <person name="Fulton L."/>
            <person name="Fulton R."/>
            <person name="Garcia A.C."/>
            <person name="Gardiner A."/>
            <person name="Garfield D.A."/>
            <person name="Garvin B.E."/>
            <person name="Gibson G."/>
            <person name="Gilbert D."/>
            <person name="Gnerre S."/>
            <person name="Godfrey J."/>
            <person name="Good R."/>
            <person name="Gotea V."/>
            <person name="Gravely B."/>
            <person name="Greenberg A.J."/>
            <person name="Griffiths-Jones S."/>
            <person name="Gross S."/>
            <person name="Guigo R."/>
            <person name="Gustafson E.A."/>
            <person name="Haerty W."/>
            <person name="Hahn M.W."/>
            <person name="Halligan D.L."/>
            <person name="Halpern A.L."/>
            <person name="Halter G.M."/>
            <person name="Han M.V."/>
            <person name="Heger A."/>
            <person name="Hillier L."/>
            <person name="Hinrichs A.S."/>
            <person name="Holmes I."/>
            <person name="Hoskins R.A."/>
            <person name="Hubisz M.J."/>
            <person name="Hultmark D."/>
            <person name="Huntley M.A."/>
            <person name="Jaffe D.B."/>
            <person name="Jagadeeshan S."/>
            <person name="Jeck W.R."/>
            <person name="Johnson J."/>
            <person name="Jones C.D."/>
            <person name="Jordan W.C."/>
            <person name="Karpen G.H."/>
            <person name="Kataoka E."/>
            <person name="Keightley P.D."/>
            <person name="Kheradpour P."/>
            <person name="Kirkness E.F."/>
            <person name="Koerich L.B."/>
            <person name="Kristiansen K."/>
            <person name="Kudrna D."/>
            <person name="Kulathinal R.J."/>
            <person name="Kumar S."/>
            <person name="Kwok R."/>
            <person name="Lander E."/>
            <person name="Langley C.H."/>
            <person name="Lapoint R."/>
            <person name="Lazzaro B.P."/>
            <person name="Lee S.J."/>
            <person name="Levesque L."/>
            <person name="Li R."/>
            <person name="Lin C.F."/>
            <person name="Lin M.F."/>
            <person name="Lindblad-Toh K."/>
            <person name="Llopart A."/>
            <person name="Long M."/>
            <person name="Low L."/>
            <person name="Lozovsky E."/>
            <person name="Lu J."/>
            <person name="Luo M."/>
            <person name="Machado C.A."/>
            <person name="Makalowski W."/>
            <person name="Marzo M."/>
            <person name="Matsuda M."/>
            <person name="Matzkin L."/>
            <person name="McAllister B."/>
            <person name="McBride C.S."/>
            <person name="McKernan B."/>
            <person name="McKernan K."/>
            <person name="Mendez-Lago M."/>
            <person name="Minx P."/>
            <person name="Mollenhauer M.U."/>
            <person name="Montooth K."/>
            <person name="Mount S.M."/>
            <person name="Mu X."/>
            <person name="Myers E."/>
            <person name="Negre B."/>
            <person name="Newfeld S."/>
            <person name="Nielsen R."/>
            <person name="Noor M.A."/>
            <person name="O'Grady P."/>
            <person name="Pachter L."/>
            <person name="Papaceit M."/>
            <person name="Parisi M.J."/>
            <person name="Parisi M."/>
            <person name="Parts L."/>
            <person name="Pedersen J.S."/>
            <person name="Pesole G."/>
            <person name="Phillippy A.M."/>
            <person name="Ponting C.P."/>
            <person name="Pop M."/>
            <person name="Porcelli D."/>
            <person name="Powell J.R."/>
            <person name="Prohaska S."/>
            <person name="Pruitt K."/>
            <person name="Puig M."/>
            <person name="Quesneville H."/>
            <person name="Ram K.R."/>
            <person name="Rand D."/>
            <person name="Rasmussen M.D."/>
            <person name="Reed L.K."/>
            <person name="Reenan R."/>
            <person name="Reily A."/>
            <person name="Remington K.A."/>
            <person name="Rieger T.T."/>
            <person name="Ritchie M.G."/>
            <person name="Robin C."/>
            <person name="Rogers Y.H."/>
            <person name="Rohde C."/>
            <person name="Rozas J."/>
            <person name="Rubenfield M.J."/>
            <person name="Ruiz A."/>
            <person name="Russo S."/>
            <person name="Salzberg S.L."/>
            <person name="Sanchez-Gracia A."/>
            <person name="Saranga D.J."/>
            <person name="Sato H."/>
            <person name="Schaeffer S.W."/>
            <person name="Schatz M.C."/>
            <person name="Schlenke T."/>
            <person name="Schwartz R."/>
            <person name="Segarra C."/>
            <person name="Singh R.S."/>
            <person name="Sirot L."/>
            <person name="Sirota M."/>
            <person name="Sisneros N.B."/>
            <person name="Smith C.D."/>
            <person name="Smith T.F."/>
            <person name="Spieth J."/>
            <person name="Stage D.E."/>
            <person name="Stark A."/>
            <person name="Stephan W."/>
            <person name="Strausberg R.L."/>
            <person name="Strempel S."/>
            <person name="Sturgill D."/>
            <person name="Sutton G."/>
            <person name="Sutton G.G."/>
            <person name="Tao W."/>
            <person name="Teichmann S."/>
            <person name="Tobari Y.N."/>
            <person name="Tomimura Y."/>
            <person name="Tsolas J.M."/>
            <person name="Valente V.L."/>
            <person name="Venter E."/>
            <person name="Venter J.C."/>
            <person name="Vicario S."/>
            <person name="Vieira F.G."/>
            <person name="Vilella A.J."/>
            <person name="Villasante A."/>
            <person name="Walenz B."/>
            <person name="Wang J."/>
            <person name="Wasserman M."/>
            <person name="Watts T."/>
            <person name="Wilson D."/>
            <person name="Wilson R.K."/>
            <person name="Wing R.A."/>
            <person name="Wolfner M.F."/>
            <person name="Wong A."/>
            <person name="Wong G.K."/>
            <person name="Wu C.I."/>
            <person name="Wu G."/>
            <person name="Yamamoto D."/>
            <person name="Yang H.P."/>
            <person name="Yang S.P."/>
            <person name="Yorke J.A."/>
            <person name="Yoshida K."/>
            <person name="Zdobnov E."/>
            <person name="Zhang P."/>
            <person name="Zhang Y."/>
            <person name="Zimin A.V."/>
            <person name="Baldwin J."/>
            <person name="Abdouelleil A."/>
            <person name="Abdulkadir J."/>
            <person name="Abebe A."/>
            <person name="Abera B."/>
            <person name="Abreu J."/>
            <person name="Acer S.C."/>
            <person name="Aftuck L."/>
            <person name="Alexander A."/>
            <person name="An P."/>
            <person name="Anderson E."/>
            <person name="Anderson S."/>
            <person name="Arachi H."/>
            <person name="Azer M."/>
            <person name="Bachantsang P."/>
            <person name="Barry A."/>
            <person name="Bayul T."/>
            <person name="Berlin A."/>
            <person name="Bessette D."/>
            <person name="Bloom T."/>
            <person name="Blye J."/>
            <person name="Boguslavskiy L."/>
            <person name="Bonnet C."/>
            <person name="Boukhgalter B."/>
            <person name="Bourzgui I."/>
            <person name="Brown A."/>
            <person name="Cahill P."/>
            <person name="Channer S."/>
            <person name="Cheshatsang Y."/>
            <person name="Chuda L."/>
            <person name="Citroen M."/>
            <person name="Collymore A."/>
            <person name="Cooke P."/>
            <person name="Costello M."/>
            <person name="D'Aco K."/>
            <person name="Daza R."/>
            <person name="De Haan G."/>
            <person name="DeGray S."/>
            <person name="DeMaso C."/>
            <person name="Dhargay N."/>
            <person name="Dooley K."/>
            <person name="Dooley E."/>
            <person name="Doricent M."/>
            <person name="Dorje P."/>
            <person name="Dorjee K."/>
            <person name="Dupes A."/>
            <person name="Elong R."/>
            <person name="Falk J."/>
            <person name="Farina A."/>
            <person name="Faro S."/>
            <person name="Ferguson D."/>
            <person name="Fisher S."/>
            <person name="Foley C.D."/>
            <person name="Franke A."/>
            <person name="Friedrich D."/>
            <person name="Gadbois L."/>
            <person name="Gearin G."/>
            <person name="Gearin C.R."/>
            <person name="Giannoukos G."/>
            <person name="Goode T."/>
            <person name="Graham J."/>
            <person name="Grandbois E."/>
            <person name="Grewal S."/>
            <person name="Gyaltsen K."/>
            <person name="Hafez N."/>
            <person name="Hagos B."/>
            <person name="Hall J."/>
            <person name="Henson C."/>
            <person name="Hollinger A."/>
            <person name="Honan T."/>
            <person name="Huard M.D."/>
            <person name="Hughes L."/>
            <person name="Hurhula B."/>
            <person name="Husby M.E."/>
            <person name="Kamat A."/>
            <person name="Kanga B."/>
            <person name="Kashin S."/>
            <person name="Khazanovich D."/>
            <person name="Kisner P."/>
            <person name="Lance K."/>
            <person name="Lara M."/>
            <person name="Lee W."/>
            <person name="Lennon N."/>
            <person name="Letendre F."/>
            <person name="LeVine R."/>
            <person name="Lipovsky A."/>
            <person name="Liu X."/>
            <person name="Liu J."/>
            <person name="Liu S."/>
            <person name="Lokyitsang T."/>
            <person name="Lokyitsang Y."/>
            <person name="Lubonja R."/>
            <person name="Lui A."/>
            <person name="MacDonald P."/>
            <person name="Magnisalis V."/>
            <person name="Maru K."/>
            <person name="Matthews C."/>
            <person name="McCusker W."/>
            <person name="McDonough S."/>
            <person name="Mehta T."/>
            <person name="Meldrim J."/>
            <person name="Meneus L."/>
            <person name="Mihai O."/>
            <person name="Mihalev A."/>
            <person name="Mihova T."/>
            <person name="Mittelman R."/>
            <person name="Mlenga V."/>
            <person name="Montmayeur A."/>
            <person name="Mulrain L."/>
            <person name="Navidi A."/>
            <person name="Naylor J."/>
            <person name="Negash T."/>
            <person name="Nguyen T."/>
            <person name="Nguyen N."/>
            <person name="Nicol R."/>
            <person name="Norbu C."/>
            <person name="Norbu N."/>
            <person name="Novod N."/>
            <person name="O'Neill B."/>
            <person name="Osman S."/>
            <person name="Markiewicz E."/>
            <person name="Oyono O.L."/>
            <person name="Patti C."/>
            <person name="Phunkhang P."/>
            <person name="Pierre F."/>
            <person name="Priest M."/>
            <person name="Raghuraman S."/>
            <person name="Rege F."/>
            <person name="Reyes R."/>
            <person name="Rise C."/>
            <person name="Rogov P."/>
            <person name="Ross K."/>
            <person name="Ryan E."/>
            <person name="Settipalli S."/>
            <person name="Shea T."/>
            <person name="Sherpa N."/>
            <person name="Shi L."/>
            <person name="Shih D."/>
            <person name="Sparrow T."/>
            <person name="Spaulding J."/>
            <person name="Stalker J."/>
            <person name="Stange-Thomann N."/>
            <person name="Stavropoulos S."/>
            <person name="Stone C."/>
            <person name="Strader C."/>
            <person name="Tesfaye S."/>
            <person name="Thomson T."/>
            <person name="Thoulutsang Y."/>
            <person name="Thoulutsang D."/>
            <person name="Topham K."/>
            <person name="Topping I."/>
            <person name="Tsamla T."/>
            <person name="Vassiliev H."/>
            <person name="Vo A."/>
            <person name="Wangchuk T."/>
            <person name="Wangdi T."/>
            <person name="Weiand M."/>
            <person name="Wilkinson J."/>
            <person name="Wilson A."/>
            <person name="Yadav S."/>
            <person name="Young G."/>
            <person name="Yu Q."/>
            <person name="Zembek L."/>
            <person name="Zhong D."/>
            <person name="Zimmer A."/>
            <person name="Zwirko Z."/>
            <person name="Jaffe D.B."/>
            <person name="Alvarez P."/>
            <person name="Brockman W."/>
            <person name="Butler J."/>
            <person name="Chin C."/>
            <person name="Gnerre S."/>
            <person name="Grabherr M."/>
            <person name="Kleber M."/>
            <person name="Mauceli E."/>
            <person name="MacCallum I."/>
        </authorList>
    </citation>
    <scope>NUCLEOTIDE SEQUENCE [LARGE SCALE GENOMIC DNA]</scope>
    <source>
        <strain evidence="17">Tucson 15010-1051.87</strain>
    </source>
</reference>
<keyword evidence="9" id="KW-0249">Electron transport</keyword>
<evidence type="ECO:0000256" key="6">
    <source>
        <dbReference type="ARBA" id="ARBA00022448"/>
    </source>
</evidence>
<keyword evidence="12" id="KW-0472">Membrane</keyword>
<evidence type="ECO:0000313" key="17">
    <source>
        <dbReference type="Proteomes" id="UP000008792"/>
    </source>
</evidence>
<evidence type="ECO:0000256" key="8">
    <source>
        <dbReference type="ARBA" id="ARBA00022792"/>
    </source>
</evidence>
<keyword evidence="6" id="KW-0813">Transport</keyword>
<evidence type="ECO:0000256" key="13">
    <source>
        <dbReference type="ARBA" id="ARBA00030360"/>
    </source>
</evidence>
<keyword evidence="17" id="KW-1185">Reference proteome</keyword>
<sequence>MPNHREISPFLKLVRDFLLGRKHVTHHRYADTVSPRTQANPDIPADASTRLFGIQYYLRDARRQMRPPIDLVQQKKDEIAAIAAAEAAKEAAAAEAAAKEAEAAKKTPQAGSTPRPAPTPAGPARPAGPAGPAGPAKAAPPSQPKKPETKSDKESKDGQPTPRNKIPTPGKLYHWD</sequence>
<dbReference type="Proteomes" id="UP000008792">
    <property type="component" value="Unassembled WGS sequence"/>
</dbReference>
<evidence type="ECO:0000256" key="12">
    <source>
        <dbReference type="ARBA" id="ARBA00023136"/>
    </source>
</evidence>
<evidence type="ECO:0000256" key="15">
    <source>
        <dbReference type="SAM" id="MobiDB-lite"/>
    </source>
</evidence>
<protein>
    <recommendedName>
        <fullName evidence="5">NADH dehydrogenase [ubiquinone] 1 alpha subcomplex subunit 7</fullName>
    </recommendedName>
    <alternativeName>
        <fullName evidence="14">Complex I-B14.5a</fullName>
    </alternativeName>
    <alternativeName>
        <fullName evidence="13">NADH-ubiquinone oxidoreductase subunit B14.5a</fullName>
    </alternativeName>
</protein>
<dbReference type="InParanoid" id="B4LF91"/>
<comment type="subcellular location">
    <subcellularLocation>
        <location evidence="2">Mitochondrion inner membrane</location>
        <topology evidence="2">Peripheral membrane protein</topology>
        <orientation evidence="2">Matrix side</orientation>
    </subcellularLocation>
</comment>
<dbReference type="InterPro" id="IPR009947">
    <property type="entry name" value="NDUA7"/>
</dbReference>
<dbReference type="PANTHER" id="PTHR12485:SF1">
    <property type="entry name" value="NADH DEHYDROGENASE [UBIQUINONE] 1 ALPHA SUBCOMPLEX SUBUNIT 7"/>
    <property type="match status" value="1"/>
</dbReference>
<feature type="compositionally biased region" description="Basic and acidic residues" evidence="15">
    <location>
        <begin position="145"/>
        <end position="157"/>
    </location>
</feature>
<evidence type="ECO:0000256" key="3">
    <source>
        <dbReference type="ARBA" id="ARBA00005482"/>
    </source>
</evidence>
<evidence type="ECO:0000313" key="16">
    <source>
        <dbReference type="EMBL" id="EDW70279.2"/>
    </source>
</evidence>
<dbReference type="OrthoDB" id="10063829at2759"/>
<dbReference type="GO" id="GO:0006120">
    <property type="term" value="P:mitochondrial electron transport, NADH to ubiquinone"/>
    <property type="evidence" value="ECO:0007669"/>
    <property type="project" value="TreeGrafter"/>
</dbReference>
<name>B4LF91_DROVI</name>
<proteinExistence type="inferred from homology"/>
<feature type="compositionally biased region" description="Low complexity" evidence="15">
    <location>
        <begin position="124"/>
        <end position="140"/>
    </location>
</feature>
<comment type="subunit">
    <text evidence="4">Complex I is composed of 45 different subunits.</text>
</comment>
<evidence type="ECO:0000256" key="5">
    <source>
        <dbReference type="ARBA" id="ARBA00016383"/>
    </source>
</evidence>
<evidence type="ECO:0000256" key="4">
    <source>
        <dbReference type="ARBA" id="ARBA00011533"/>
    </source>
</evidence>
<accession>B4LF91</accession>
<dbReference type="STRING" id="7244.B4LF91"/>
<organism evidence="16 17">
    <name type="scientific">Drosophila virilis</name>
    <name type="common">Fruit fly</name>
    <dbReference type="NCBI Taxonomy" id="7244"/>
    <lineage>
        <taxon>Eukaryota</taxon>
        <taxon>Metazoa</taxon>
        <taxon>Ecdysozoa</taxon>
        <taxon>Arthropoda</taxon>
        <taxon>Hexapoda</taxon>
        <taxon>Insecta</taxon>
        <taxon>Pterygota</taxon>
        <taxon>Neoptera</taxon>
        <taxon>Endopterygota</taxon>
        <taxon>Diptera</taxon>
        <taxon>Brachycera</taxon>
        <taxon>Muscomorpha</taxon>
        <taxon>Ephydroidea</taxon>
        <taxon>Drosophilidae</taxon>
        <taxon>Drosophila</taxon>
    </lineage>
</organism>
<keyword evidence="10" id="KW-0007">Acetylation</keyword>